<gene>
    <name evidence="10" type="ORF">METZ01_LOCUS70961</name>
</gene>
<comment type="similarity">
    <text evidence="2">Belongs to the acyl-CoA dehydrogenase family.</text>
</comment>
<accession>A0A381TT70</accession>
<evidence type="ECO:0000259" key="6">
    <source>
        <dbReference type="Pfam" id="PF00441"/>
    </source>
</evidence>
<evidence type="ECO:0000259" key="7">
    <source>
        <dbReference type="Pfam" id="PF02770"/>
    </source>
</evidence>
<dbReference type="Gene3D" id="1.20.140.10">
    <property type="entry name" value="Butyryl-CoA Dehydrogenase, subunit A, domain 3"/>
    <property type="match status" value="1"/>
</dbReference>
<evidence type="ECO:0000256" key="1">
    <source>
        <dbReference type="ARBA" id="ARBA00001974"/>
    </source>
</evidence>
<sequence length="602" mass="66438">MAFVSPVNQMIFAATRMANFKHLKDSGVWPELNEEFLESLLKEAAKLADKEIAPLNRIGDQHGCKLQEDNVLTAPGFKEAYKKFKDAGWSAISGSLENGGQGLPILLSVMIQEFWNAACMSFSLCPMLSQGAIEAITHHGTKEQKSLYLPKLISGEWTGTMNLTEPQAGSDLGSLRTSAKKNDDGTYSIKGTKIYITFGEHDMAENIIHLVLARIEGSPEGNKGISLFLVPKFLINQERNLEKRNDLKCTGLEKKLGIHASPTCTMSFGDNDGAIGFIIGKENEGLTCMFTMMNNARLNVGMQGVGISERSLQQALEYSKARVQGKIFKNEKSLDNTSTEIINHPDVQRMLLEMRCLTEATRALCYDNAIAIDLGRNHPDQEIRRQYKSKADLLTPVSKSWSTDIGVFVASLGIQIHGGMGFIEETGAAQHLRDARISPIYEGTNGIQAIDLVNRKLFLEGGKAIERFLMEIEETVDTCQKKNNTELLKVGKNLKESLNDLRNATNKMLEWIVNGDNKLEILSNATDYLELLGIVSGGHYLTKGAVSISEQNQKSMIKGKIDLAYFYCCSYLLKSNGLCKSICSGNKILEEEFTSTAGVFNG</sequence>
<evidence type="ECO:0000259" key="9">
    <source>
        <dbReference type="Pfam" id="PF12806"/>
    </source>
</evidence>
<feature type="domain" description="Acetyl-CoA dehydrogenase-like C-terminal" evidence="9">
    <location>
        <begin position="468"/>
        <end position="587"/>
    </location>
</feature>
<dbReference type="InterPro" id="IPR025878">
    <property type="entry name" value="Acyl-CoA_dh-like_C_dom"/>
</dbReference>
<evidence type="ECO:0000256" key="4">
    <source>
        <dbReference type="ARBA" id="ARBA00022827"/>
    </source>
</evidence>
<feature type="domain" description="Acyl-CoA dehydrogenase/oxidase N-terminal" evidence="8">
    <location>
        <begin position="38"/>
        <end position="156"/>
    </location>
</feature>
<dbReference type="AlphaFoldDB" id="A0A381TT70"/>
<dbReference type="InterPro" id="IPR036250">
    <property type="entry name" value="AcylCo_DH-like_C"/>
</dbReference>
<name>A0A381TT70_9ZZZZ</name>
<dbReference type="InterPro" id="IPR006091">
    <property type="entry name" value="Acyl-CoA_Oxase/DH_mid-dom"/>
</dbReference>
<evidence type="ECO:0008006" key="11">
    <source>
        <dbReference type="Google" id="ProtNLM"/>
    </source>
</evidence>
<evidence type="ECO:0000256" key="2">
    <source>
        <dbReference type="ARBA" id="ARBA00009347"/>
    </source>
</evidence>
<evidence type="ECO:0000313" key="10">
    <source>
        <dbReference type="EMBL" id="SVA18107.1"/>
    </source>
</evidence>
<dbReference type="FunFam" id="2.40.110.10:FF:000031">
    <property type="entry name" value="Acyl-CoA dehydrogenase, putative"/>
    <property type="match status" value="1"/>
</dbReference>
<dbReference type="Gene3D" id="1.10.540.10">
    <property type="entry name" value="Acyl-CoA dehydrogenase/oxidase, N-terminal domain"/>
    <property type="match status" value="1"/>
</dbReference>
<dbReference type="SUPFAM" id="SSF47203">
    <property type="entry name" value="Acyl-CoA dehydrogenase C-terminal domain-like"/>
    <property type="match status" value="1"/>
</dbReference>
<comment type="cofactor">
    <cofactor evidence="1">
        <name>FAD</name>
        <dbReference type="ChEBI" id="CHEBI:57692"/>
    </cofactor>
</comment>
<dbReference type="GO" id="GO:0050660">
    <property type="term" value="F:flavin adenine dinucleotide binding"/>
    <property type="evidence" value="ECO:0007669"/>
    <property type="project" value="InterPro"/>
</dbReference>
<dbReference type="InterPro" id="IPR052166">
    <property type="entry name" value="Diverse_Acyl-CoA_DH"/>
</dbReference>
<dbReference type="PANTHER" id="PTHR42803:SF1">
    <property type="entry name" value="BROAD-SPECIFICITY LINEAR ACYL-COA DEHYDROGENASE FADE5"/>
    <property type="match status" value="1"/>
</dbReference>
<dbReference type="Pfam" id="PF00441">
    <property type="entry name" value="Acyl-CoA_dh_1"/>
    <property type="match status" value="1"/>
</dbReference>
<keyword evidence="4" id="KW-0274">FAD</keyword>
<evidence type="ECO:0000256" key="3">
    <source>
        <dbReference type="ARBA" id="ARBA00022630"/>
    </source>
</evidence>
<dbReference type="InterPro" id="IPR046373">
    <property type="entry name" value="Acyl-CoA_Oxase/DH_mid-dom_sf"/>
</dbReference>
<protein>
    <recommendedName>
        <fullName evidence="11">Acyl-CoA dehydrogenase</fullName>
    </recommendedName>
</protein>
<evidence type="ECO:0000259" key="8">
    <source>
        <dbReference type="Pfam" id="PF02771"/>
    </source>
</evidence>
<dbReference type="InterPro" id="IPR009100">
    <property type="entry name" value="AcylCoA_DH/oxidase_NM_dom_sf"/>
</dbReference>
<dbReference type="Pfam" id="PF02771">
    <property type="entry name" value="Acyl-CoA_dh_N"/>
    <property type="match status" value="1"/>
</dbReference>
<dbReference type="EMBL" id="UINC01004963">
    <property type="protein sequence ID" value="SVA18107.1"/>
    <property type="molecule type" value="Genomic_DNA"/>
</dbReference>
<keyword evidence="3" id="KW-0285">Flavoprotein</keyword>
<organism evidence="10">
    <name type="scientific">marine metagenome</name>
    <dbReference type="NCBI Taxonomy" id="408172"/>
    <lineage>
        <taxon>unclassified sequences</taxon>
        <taxon>metagenomes</taxon>
        <taxon>ecological metagenomes</taxon>
    </lineage>
</organism>
<dbReference type="Pfam" id="PF02770">
    <property type="entry name" value="Acyl-CoA_dh_M"/>
    <property type="match status" value="1"/>
</dbReference>
<dbReference type="Pfam" id="PF12806">
    <property type="entry name" value="Acyl-CoA_dh_C"/>
    <property type="match status" value="1"/>
</dbReference>
<dbReference type="InterPro" id="IPR013786">
    <property type="entry name" value="AcylCoA_DH/ox_N"/>
</dbReference>
<dbReference type="Gene3D" id="2.40.110.10">
    <property type="entry name" value="Butyryl-CoA Dehydrogenase, subunit A, domain 2"/>
    <property type="match status" value="1"/>
</dbReference>
<evidence type="ECO:0000256" key="5">
    <source>
        <dbReference type="ARBA" id="ARBA00023002"/>
    </source>
</evidence>
<dbReference type="PANTHER" id="PTHR42803">
    <property type="entry name" value="ACYL-COA DEHYDROGENASE"/>
    <property type="match status" value="1"/>
</dbReference>
<keyword evidence="5" id="KW-0560">Oxidoreductase</keyword>
<dbReference type="InterPro" id="IPR037069">
    <property type="entry name" value="AcylCoA_DH/ox_N_sf"/>
</dbReference>
<reference evidence="10" key="1">
    <citation type="submission" date="2018-05" db="EMBL/GenBank/DDBJ databases">
        <authorList>
            <person name="Lanie J.A."/>
            <person name="Ng W.-L."/>
            <person name="Kazmierczak K.M."/>
            <person name="Andrzejewski T.M."/>
            <person name="Davidsen T.M."/>
            <person name="Wayne K.J."/>
            <person name="Tettelin H."/>
            <person name="Glass J.I."/>
            <person name="Rusch D."/>
            <person name="Podicherti R."/>
            <person name="Tsui H.-C.T."/>
            <person name="Winkler M.E."/>
        </authorList>
    </citation>
    <scope>NUCLEOTIDE SEQUENCE</scope>
</reference>
<dbReference type="GO" id="GO:0016627">
    <property type="term" value="F:oxidoreductase activity, acting on the CH-CH group of donors"/>
    <property type="evidence" value="ECO:0007669"/>
    <property type="project" value="InterPro"/>
</dbReference>
<dbReference type="SUPFAM" id="SSF56645">
    <property type="entry name" value="Acyl-CoA dehydrogenase NM domain-like"/>
    <property type="match status" value="1"/>
</dbReference>
<feature type="domain" description="Acyl-CoA oxidase/dehydrogenase middle" evidence="7">
    <location>
        <begin position="161"/>
        <end position="269"/>
    </location>
</feature>
<feature type="domain" description="Acyl-CoA dehydrogenase/oxidase C-terminal" evidence="6">
    <location>
        <begin position="283"/>
        <end position="453"/>
    </location>
</feature>
<dbReference type="InterPro" id="IPR009075">
    <property type="entry name" value="AcylCo_DH/oxidase_C"/>
</dbReference>
<proteinExistence type="inferred from homology"/>